<evidence type="ECO:0000313" key="2">
    <source>
        <dbReference type="Proteomes" id="UP000689195"/>
    </source>
</evidence>
<protein>
    <submittedName>
        <fullName evidence="1">Uncharacterized protein</fullName>
    </submittedName>
</protein>
<keyword evidence="2" id="KW-1185">Reference proteome</keyword>
<accession>A0A8S1VEU0</accession>
<dbReference type="EMBL" id="CAJJDO010000063">
    <property type="protein sequence ID" value="CAD8175710.1"/>
    <property type="molecule type" value="Genomic_DNA"/>
</dbReference>
<reference evidence="1" key="1">
    <citation type="submission" date="2021-01" db="EMBL/GenBank/DDBJ databases">
        <authorList>
            <consortium name="Genoscope - CEA"/>
            <person name="William W."/>
        </authorList>
    </citation>
    <scope>NUCLEOTIDE SEQUENCE</scope>
</reference>
<sequence>MIPGKRWIITFINTFNPNNYIFESYIDTEKGIGITQENLEQTTQAY</sequence>
<gene>
    <name evidence="1" type="ORF">PPENT_87.1.T0630215</name>
</gene>
<comment type="caution">
    <text evidence="1">The sequence shown here is derived from an EMBL/GenBank/DDBJ whole genome shotgun (WGS) entry which is preliminary data.</text>
</comment>
<dbReference type="AlphaFoldDB" id="A0A8S1VEU0"/>
<proteinExistence type="predicted"/>
<name>A0A8S1VEU0_9CILI</name>
<dbReference type="Proteomes" id="UP000689195">
    <property type="component" value="Unassembled WGS sequence"/>
</dbReference>
<evidence type="ECO:0000313" key="1">
    <source>
        <dbReference type="EMBL" id="CAD8175710.1"/>
    </source>
</evidence>
<organism evidence="1 2">
    <name type="scientific">Paramecium pentaurelia</name>
    <dbReference type="NCBI Taxonomy" id="43138"/>
    <lineage>
        <taxon>Eukaryota</taxon>
        <taxon>Sar</taxon>
        <taxon>Alveolata</taxon>
        <taxon>Ciliophora</taxon>
        <taxon>Intramacronucleata</taxon>
        <taxon>Oligohymenophorea</taxon>
        <taxon>Peniculida</taxon>
        <taxon>Parameciidae</taxon>
        <taxon>Paramecium</taxon>
    </lineage>
</organism>